<dbReference type="RefSeq" id="WP_085011382.1">
    <property type="nucleotide sequence ID" value="NZ_NAAD01000019.1"/>
</dbReference>
<evidence type="ECO:0000313" key="1">
    <source>
        <dbReference type="EMBL" id="ORJ57501.1"/>
    </source>
</evidence>
<dbReference type="Pfam" id="PF06834">
    <property type="entry name" value="TraU"/>
    <property type="match status" value="1"/>
</dbReference>
<dbReference type="InterPro" id="IPR009649">
    <property type="entry name" value="TraU"/>
</dbReference>
<organism evidence="1 2">
    <name type="scientific">Geothermobacter hydrogeniphilus</name>
    <dbReference type="NCBI Taxonomy" id="1969733"/>
    <lineage>
        <taxon>Bacteria</taxon>
        <taxon>Pseudomonadati</taxon>
        <taxon>Thermodesulfobacteriota</taxon>
        <taxon>Desulfuromonadia</taxon>
        <taxon>Desulfuromonadales</taxon>
        <taxon>Geothermobacteraceae</taxon>
        <taxon>Geothermobacter</taxon>
    </lineage>
</organism>
<dbReference type="AlphaFoldDB" id="A0A1X0XX64"/>
<protein>
    <submittedName>
        <fullName evidence="1">Conjugal transfer protein TraU</fullName>
    </submittedName>
</protein>
<comment type="caution">
    <text evidence="1">The sequence shown here is derived from an EMBL/GenBank/DDBJ whole genome shotgun (WGS) entry which is preliminary data.</text>
</comment>
<dbReference type="STRING" id="1969733.B5V00_13710"/>
<gene>
    <name evidence="1" type="ORF">B5V00_13710</name>
</gene>
<proteinExistence type="predicted"/>
<keyword evidence="2" id="KW-1185">Reference proteome</keyword>
<evidence type="ECO:0000313" key="2">
    <source>
        <dbReference type="Proteomes" id="UP000193136"/>
    </source>
</evidence>
<reference evidence="1 2" key="1">
    <citation type="submission" date="2017-03" db="EMBL/GenBank/DDBJ databases">
        <title>Genome sequence of Geothermobacter sp. EPR-M, Deep-Sea Iron Reducer.</title>
        <authorList>
            <person name="Tully B."/>
            <person name="Savalia P."/>
            <person name="Abuyen K."/>
            <person name="Baughan C."/>
            <person name="Romero E."/>
            <person name="Ronkowski C."/>
            <person name="Torres B."/>
            <person name="Tremblay J."/>
            <person name="Trujillo A."/>
            <person name="Tyler M."/>
            <person name="Perez-Rodriguez I."/>
            <person name="Amend J."/>
        </authorList>
    </citation>
    <scope>NUCLEOTIDE SEQUENCE [LARGE SCALE GENOMIC DNA]</scope>
    <source>
        <strain evidence="1 2">EPR-M</strain>
    </source>
</reference>
<dbReference type="Proteomes" id="UP000193136">
    <property type="component" value="Unassembled WGS sequence"/>
</dbReference>
<dbReference type="OrthoDB" id="9788211at2"/>
<accession>A0A1X0XX64</accession>
<sequence length="331" mass="35884">MTRLIAVLALVLCLGSTGWAVCRSRPLNPMTDICWSCIFPVQFGGRLTIGNTQGNTPPEDRSSPVCVCSNGGSVTIGTTVSFYEPARMIETVQDPYCFPSLGSQMSNPQPGFLGGAKDDPTIHGGARIFQQAHYYVLPVFQLMNLFADFPCLEQKGFDLAYMTEVDPVWSNDTLAFLLNPEALLFANPASQLSCIPDSVAANGGYPLDPLFWCMGSWGGSYPLTGSIEGRDDTTANAGLAARMLFKLGREMLLLDTGTSACGAIVTPIWRKSLYRLQEARPVRGSECIPIGRSDFIWGSGKNPPRGAGQNAPNNFLWILTRKNKCCIGYSP</sequence>
<dbReference type="EMBL" id="NAAD01000019">
    <property type="protein sequence ID" value="ORJ57501.1"/>
    <property type="molecule type" value="Genomic_DNA"/>
</dbReference>
<name>A0A1X0XX64_9BACT</name>